<dbReference type="Proteomes" id="UP000199416">
    <property type="component" value="Unassembled WGS sequence"/>
</dbReference>
<protein>
    <submittedName>
        <fullName evidence="3">Uncharacterized protein</fullName>
    </submittedName>
</protein>
<keyword evidence="4" id="KW-1185">Reference proteome</keyword>
<evidence type="ECO:0000313" key="4">
    <source>
        <dbReference type="Proteomes" id="UP000199416"/>
    </source>
</evidence>
<sequence>MSAARTAVRRAAWTVSAALLLGPLAACSGPADTEAATGTTTPSSSSAAADAGTTGTVPAPDASADGGTADDGAADGEAEPTFVATDPPRGSGTDEDAGSSDVDVVVSYAGVEPGSSAVEVAGFVAGVVEDGGRCTLELSRSGAGDVTVEGDAVADAQTTSCGLLSVPLERLSPGTWTARLDYRSAASSGSSADVQVVVP</sequence>
<name>A0A1G6IJ40_9ACTN</name>
<proteinExistence type="predicted"/>
<dbReference type="OrthoDB" id="4981587at2"/>
<gene>
    <name evidence="3" type="ORF">SAMN05660690_0385</name>
</gene>
<feature type="compositionally biased region" description="Low complexity" evidence="1">
    <location>
        <begin position="29"/>
        <end position="71"/>
    </location>
</feature>
<dbReference type="EMBL" id="FMZF01000001">
    <property type="protein sequence ID" value="SDC06005.1"/>
    <property type="molecule type" value="Genomic_DNA"/>
</dbReference>
<feature type="signal peptide" evidence="2">
    <location>
        <begin position="1"/>
        <end position="28"/>
    </location>
</feature>
<evidence type="ECO:0000256" key="2">
    <source>
        <dbReference type="SAM" id="SignalP"/>
    </source>
</evidence>
<keyword evidence="2" id="KW-0732">Signal</keyword>
<feature type="region of interest" description="Disordered" evidence="1">
    <location>
        <begin position="27"/>
        <end position="101"/>
    </location>
</feature>
<dbReference type="STRING" id="1190417.SAMN05660690_0385"/>
<reference evidence="4" key="1">
    <citation type="submission" date="2016-10" db="EMBL/GenBank/DDBJ databases">
        <authorList>
            <person name="Varghese N."/>
            <person name="Submissions S."/>
        </authorList>
    </citation>
    <scope>NUCLEOTIDE SEQUENCE [LARGE SCALE GENOMIC DNA]</scope>
    <source>
        <strain evidence="4">DSM 45421</strain>
    </source>
</reference>
<dbReference type="RefSeq" id="WP_091362699.1">
    <property type="nucleotide sequence ID" value="NZ_FMZF01000001.1"/>
</dbReference>
<organism evidence="3 4">
    <name type="scientific">Geodermatophilus telluris</name>
    <dbReference type="NCBI Taxonomy" id="1190417"/>
    <lineage>
        <taxon>Bacteria</taxon>
        <taxon>Bacillati</taxon>
        <taxon>Actinomycetota</taxon>
        <taxon>Actinomycetes</taxon>
        <taxon>Geodermatophilales</taxon>
        <taxon>Geodermatophilaceae</taxon>
        <taxon>Geodermatophilus</taxon>
    </lineage>
</organism>
<evidence type="ECO:0000313" key="3">
    <source>
        <dbReference type="EMBL" id="SDC06005.1"/>
    </source>
</evidence>
<dbReference type="AlphaFoldDB" id="A0A1G6IJ40"/>
<evidence type="ECO:0000256" key="1">
    <source>
        <dbReference type="SAM" id="MobiDB-lite"/>
    </source>
</evidence>
<feature type="chain" id="PRO_5038579383" evidence="2">
    <location>
        <begin position="29"/>
        <end position="199"/>
    </location>
</feature>
<accession>A0A1G6IJ40</accession>